<evidence type="ECO:0000313" key="1">
    <source>
        <dbReference type="EnsemblPlants" id="AVESA.00010b.r2.1DG0188240.1.CDS.1"/>
    </source>
</evidence>
<evidence type="ECO:0000313" key="2">
    <source>
        <dbReference type="Proteomes" id="UP001732700"/>
    </source>
</evidence>
<dbReference type="EnsemblPlants" id="AVESA.00010b.r2.1DG0188240.1">
    <property type="protein sequence ID" value="AVESA.00010b.r2.1DG0188240.1.CDS.1"/>
    <property type="gene ID" value="AVESA.00010b.r2.1DG0188240"/>
</dbReference>
<keyword evidence="2" id="KW-1185">Reference proteome</keyword>
<reference evidence="1" key="1">
    <citation type="submission" date="2021-05" db="EMBL/GenBank/DDBJ databases">
        <authorList>
            <person name="Scholz U."/>
            <person name="Mascher M."/>
            <person name="Fiebig A."/>
        </authorList>
    </citation>
    <scope>NUCLEOTIDE SEQUENCE [LARGE SCALE GENOMIC DNA]</scope>
</reference>
<organism evidence="1 2">
    <name type="scientific">Avena sativa</name>
    <name type="common">Oat</name>
    <dbReference type="NCBI Taxonomy" id="4498"/>
    <lineage>
        <taxon>Eukaryota</taxon>
        <taxon>Viridiplantae</taxon>
        <taxon>Streptophyta</taxon>
        <taxon>Embryophyta</taxon>
        <taxon>Tracheophyta</taxon>
        <taxon>Spermatophyta</taxon>
        <taxon>Magnoliopsida</taxon>
        <taxon>Liliopsida</taxon>
        <taxon>Poales</taxon>
        <taxon>Poaceae</taxon>
        <taxon>BOP clade</taxon>
        <taxon>Pooideae</taxon>
        <taxon>Poodae</taxon>
        <taxon>Poeae</taxon>
        <taxon>Poeae Chloroplast Group 1 (Aveneae type)</taxon>
        <taxon>Aveninae</taxon>
        <taxon>Avena</taxon>
    </lineage>
</organism>
<proteinExistence type="predicted"/>
<protein>
    <submittedName>
        <fullName evidence="1">Uncharacterized protein</fullName>
    </submittedName>
</protein>
<name>A0ACD5U5S9_AVESA</name>
<dbReference type="Proteomes" id="UP001732700">
    <property type="component" value="Chromosome 1D"/>
</dbReference>
<accession>A0ACD5U5S9</accession>
<sequence>MSNLDLNAPPTEDGDVPDMESLYYTQAWPTEIVGESPDPVVDERARCLVVSLMKSGRGSQHNRELPPTGDHSIPTTTIPTDSTTYPDLAEGDVDGAGMNEEVASSPQEPFLGMRFDMISSAKAHYNAYALKMGFSIKAHTSQKDRNTDQVIKQQFVCNKFRRPKTEEEEQHERMTIVEDIIHVQLDDGNVEAWKSDSSKKK</sequence>
<reference evidence="1" key="2">
    <citation type="submission" date="2025-09" db="UniProtKB">
        <authorList>
            <consortium name="EnsemblPlants"/>
        </authorList>
    </citation>
    <scope>IDENTIFICATION</scope>
</reference>